<accession>A0A7S0SGH7</accession>
<sequence length="291" mass="30911">MLAQLTTHVPPPSVRVRRLAIGGIAASALPPRPCAAAAGRRRGRIPSALPGMMPAHLHDVVARDAHYGSGGDAPINTAQYLLDLDTGATLNFCGGMMFGLALSPMLRQHLHDVSKGGAGDSRQPVVYGTATRRMAMRPGYTQDASADNATVFHGREVRKVPDAAGGMGFVIHLSFAGESTDGGGAAAAGSGPSLDPQGWTRGELDEYSGWLSDQQRRWRDRTVLEGEGFESFGATFGPDAFTLHHRFYLHSDRGGAMWLAAEDGCEGTPAPPAPPARDYPKEARNAFSFFK</sequence>
<gene>
    <name evidence="1" type="ORF">MANT1106_LOCUS8646</name>
</gene>
<organism evidence="1">
    <name type="scientific">Mantoniella antarctica</name>
    <dbReference type="NCBI Taxonomy" id="81844"/>
    <lineage>
        <taxon>Eukaryota</taxon>
        <taxon>Viridiplantae</taxon>
        <taxon>Chlorophyta</taxon>
        <taxon>Mamiellophyceae</taxon>
        <taxon>Mamiellales</taxon>
        <taxon>Mamiellaceae</taxon>
        <taxon>Mantoniella</taxon>
    </lineage>
</organism>
<dbReference type="EMBL" id="HBFC01014714">
    <property type="protein sequence ID" value="CAD8705963.1"/>
    <property type="molecule type" value="Transcribed_RNA"/>
</dbReference>
<evidence type="ECO:0000313" key="1">
    <source>
        <dbReference type="EMBL" id="CAD8705963.1"/>
    </source>
</evidence>
<protein>
    <submittedName>
        <fullName evidence="1">Uncharacterized protein</fullName>
    </submittedName>
</protein>
<reference evidence="1" key="1">
    <citation type="submission" date="2021-01" db="EMBL/GenBank/DDBJ databases">
        <authorList>
            <person name="Corre E."/>
            <person name="Pelletier E."/>
            <person name="Niang G."/>
            <person name="Scheremetjew M."/>
            <person name="Finn R."/>
            <person name="Kale V."/>
            <person name="Holt S."/>
            <person name="Cochrane G."/>
            <person name="Meng A."/>
            <person name="Brown T."/>
            <person name="Cohen L."/>
        </authorList>
    </citation>
    <scope>NUCLEOTIDE SEQUENCE</scope>
    <source>
        <strain evidence="1">SL-175</strain>
    </source>
</reference>
<dbReference type="AlphaFoldDB" id="A0A7S0SGH7"/>
<name>A0A7S0SGH7_9CHLO</name>
<proteinExistence type="predicted"/>